<gene>
    <name evidence="1" type="ORF">SAMN05421507_10896</name>
</gene>
<protein>
    <submittedName>
        <fullName evidence="1">Uncharacterized protein</fullName>
    </submittedName>
</protein>
<dbReference type="AlphaFoldDB" id="A0A1H0SIN9"/>
<sequence>MPLVIMLVVTVIWIRPGCAWPPYRSRPAAKSFAAPMRTTRRELAAVLAGGCW</sequence>
<dbReference type="Proteomes" id="UP000199691">
    <property type="component" value="Unassembled WGS sequence"/>
</dbReference>
<organism evidence="1 2">
    <name type="scientific">Lentzea jiangxiensis</name>
    <dbReference type="NCBI Taxonomy" id="641025"/>
    <lineage>
        <taxon>Bacteria</taxon>
        <taxon>Bacillati</taxon>
        <taxon>Actinomycetota</taxon>
        <taxon>Actinomycetes</taxon>
        <taxon>Pseudonocardiales</taxon>
        <taxon>Pseudonocardiaceae</taxon>
        <taxon>Lentzea</taxon>
    </lineage>
</organism>
<proteinExistence type="predicted"/>
<accession>A0A1H0SIN9</accession>
<dbReference type="EMBL" id="FNIX01000008">
    <property type="protein sequence ID" value="SDP41682.1"/>
    <property type="molecule type" value="Genomic_DNA"/>
</dbReference>
<name>A0A1H0SIN9_9PSEU</name>
<reference evidence="2" key="1">
    <citation type="submission" date="2016-10" db="EMBL/GenBank/DDBJ databases">
        <authorList>
            <person name="Varghese N."/>
            <person name="Submissions S."/>
        </authorList>
    </citation>
    <scope>NUCLEOTIDE SEQUENCE [LARGE SCALE GENOMIC DNA]</scope>
    <source>
        <strain evidence="2">CGMCC 4.6609</strain>
    </source>
</reference>
<evidence type="ECO:0000313" key="1">
    <source>
        <dbReference type="EMBL" id="SDP41682.1"/>
    </source>
</evidence>
<keyword evidence="2" id="KW-1185">Reference proteome</keyword>
<evidence type="ECO:0000313" key="2">
    <source>
        <dbReference type="Proteomes" id="UP000199691"/>
    </source>
</evidence>